<dbReference type="EMBL" id="CYXY01000006">
    <property type="protein sequence ID" value="CUM89842.1"/>
    <property type="molecule type" value="Genomic_DNA"/>
</dbReference>
<feature type="transmembrane region" description="Helical" evidence="1">
    <location>
        <begin position="105"/>
        <end position="129"/>
    </location>
</feature>
<dbReference type="PANTHER" id="PTHR42867:SF1">
    <property type="entry name" value="MEMBRANE PROTEIN-RELATED"/>
    <property type="match status" value="1"/>
</dbReference>
<organism evidence="2 3">
    <name type="scientific">Anaerostipes hadrus</name>
    <dbReference type="NCBI Taxonomy" id="649756"/>
    <lineage>
        <taxon>Bacteria</taxon>
        <taxon>Bacillati</taxon>
        <taxon>Bacillota</taxon>
        <taxon>Clostridia</taxon>
        <taxon>Lachnospirales</taxon>
        <taxon>Lachnospiraceae</taxon>
        <taxon>Anaerostipes</taxon>
    </lineage>
</organism>
<feature type="transmembrane region" description="Helical" evidence="1">
    <location>
        <begin position="141"/>
        <end position="161"/>
    </location>
</feature>
<dbReference type="Proteomes" id="UP000095553">
    <property type="component" value="Unassembled WGS sequence"/>
</dbReference>
<dbReference type="Pfam" id="PF07136">
    <property type="entry name" value="DUF1385"/>
    <property type="match status" value="1"/>
</dbReference>
<sequence length="315" mass="35881">MAVRIGGQAVIEGVMMKNMDRYAVSVRKPNGKIETKVEECVSFAEKHPLFQLPVFRGMANFLESMVIGMKTLNYSASFYEDEEEQTESRTEQLLEKILGEKAEKIIMGIVLVFSLAISIGLFMILPYIASEALGKLIRNEYVILFMEGIIRIAIFLGYIVLISRMEDIKRVFMYHGAEHKTINCLEAGVPLTPENVDNFSRLHKRCGTSFIFIVMIISMVFFFFIRVDTIWLRIVLRLLFLPLVAGVSYEFIRLAGSSDHPLVQIFSKPGLALQKLTTKEPDHSMIEVAIASVEGVFDWREYLDSLNKGEQKEDE</sequence>
<reference evidence="2 3" key="1">
    <citation type="submission" date="2015-09" db="EMBL/GenBank/DDBJ databases">
        <authorList>
            <consortium name="Pathogen Informatics"/>
        </authorList>
    </citation>
    <scope>NUCLEOTIDE SEQUENCE [LARGE SCALE GENOMIC DNA]</scope>
    <source>
        <strain evidence="2 3">2789STDY5834959</strain>
    </source>
</reference>
<keyword evidence="1" id="KW-1133">Transmembrane helix</keyword>
<keyword evidence="1" id="KW-0472">Membrane</keyword>
<protein>
    <submittedName>
        <fullName evidence="2">Predicted metal-dependent enzyme</fullName>
    </submittedName>
</protein>
<feature type="transmembrane region" description="Helical" evidence="1">
    <location>
        <begin position="206"/>
        <end position="225"/>
    </location>
</feature>
<dbReference type="PANTHER" id="PTHR42867">
    <property type="entry name" value="MEMBRANE PROTEIN-RELATED"/>
    <property type="match status" value="1"/>
</dbReference>
<dbReference type="InterPro" id="IPR010787">
    <property type="entry name" value="DUF1385"/>
</dbReference>
<evidence type="ECO:0000313" key="2">
    <source>
        <dbReference type="EMBL" id="CUM89842.1"/>
    </source>
</evidence>
<proteinExistence type="predicted"/>
<evidence type="ECO:0000313" key="3">
    <source>
        <dbReference type="Proteomes" id="UP000095553"/>
    </source>
</evidence>
<accession>A0A173SHG8</accession>
<keyword evidence="1" id="KW-0812">Transmembrane</keyword>
<evidence type="ECO:0000256" key="1">
    <source>
        <dbReference type="SAM" id="Phobius"/>
    </source>
</evidence>
<dbReference type="RefSeq" id="WP_055072655.1">
    <property type="nucleotide sequence ID" value="NZ_CYXY01000006.1"/>
</dbReference>
<dbReference type="AlphaFoldDB" id="A0A173SHG8"/>
<gene>
    <name evidence="2" type="ORF">ERS852571_01244</name>
</gene>
<name>A0A173SHG8_ANAHA</name>